<dbReference type="PRINTS" id="PR00987">
    <property type="entry name" value="TRNASYNTHGLU"/>
</dbReference>
<gene>
    <name evidence="7" type="primary">gluQ</name>
    <name evidence="10" type="ORF">SFMTTN_3465</name>
</gene>
<dbReference type="NCBIfam" id="TIGR03838">
    <property type="entry name" value="queuosine_YadB"/>
    <property type="match status" value="1"/>
</dbReference>
<dbReference type="Proteomes" id="UP000286806">
    <property type="component" value="Unassembled WGS sequence"/>
</dbReference>
<keyword evidence="11" id="KW-1185">Reference proteome</keyword>
<dbReference type="PANTHER" id="PTHR43311:SF1">
    <property type="entry name" value="GLUTAMYL-Q TRNA(ASP) SYNTHETASE"/>
    <property type="match status" value="1"/>
</dbReference>
<dbReference type="NCBIfam" id="NF004314">
    <property type="entry name" value="PRK05710.1-3"/>
    <property type="match status" value="1"/>
</dbReference>
<dbReference type="GO" id="GO:0006424">
    <property type="term" value="P:glutamyl-tRNA aminoacylation"/>
    <property type="evidence" value="ECO:0007669"/>
    <property type="project" value="InterPro"/>
</dbReference>
<evidence type="ECO:0000256" key="8">
    <source>
        <dbReference type="RuleBase" id="RU363037"/>
    </source>
</evidence>
<dbReference type="PANTHER" id="PTHR43311">
    <property type="entry name" value="GLUTAMATE--TRNA LIGASE"/>
    <property type="match status" value="1"/>
</dbReference>
<dbReference type="Gene3D" id="3.40.50.620">
    <property type="entry name" value="HUPs"/>
    <property type="match status" value="1"/>
</dbReference>
<keyword evidence="6 7" id="KW-0030">Aminoacyl-tRNA synthetase</keyword>
<feature type="binding site" evidence="7">
    <location>
        <position position="50"/>
    </location>
    <ligand>
        <name>L-glutamate</name>
        <dbReference type="ChEBI" id="CHEBI:29985"/>
    </ligand>
</feature>
<evidence type="ECO:0000259" key="9">
    <source>
        <dbReference type="Pfam" id="PF00749"/>
    </source>
</evidence>
<name>A0A401K0B3_9PROT</name>
<dbReference type="HAMAP" id="MF_01428">
    <property type="entry name" value="Glu_Q_tRNA_synth"/>
    <property type="match status" value="1"/>
</dbReference>
<dbReference type="GO" id="GO:0005829">
    <property type="term" value="C:cytosol"/>
    <property type="evidence" value="ECO:0007669"/>
    <property type="project" value="TreeGrafter"/>
</dbReference>
<feature type="binding site" evidence="7">
    <location>
        <position position="243"/>
    </location>
    <ligand>
        <name>ATP</name>
        <dbReference type="ChEBI" id="CHEBI:30616"/>
    </ligand>
</feature>
<keyword evidence="4 7" id="KW-0862">Zinc</keyword>
<keyword evidence="5 7" id="KW-0067">ATP-binding</keyword>
<keyword evidence="8" id="KW-0648">Protein biosynthesis</keyword>
<dbReference type="Pfam" id="PF00749">
    <property type="entry name" value="tRNA-synt_1c"/>
    <property type="match status" value="1"/>
</dbReference>
<dbReference type="AlphaFoldDB" id="A0A401K0B3"/>
<feature type="domain" description="Glutamyl/glutaminyl-tRNA synthetase class Ib catalytic" evidence="9">
    <location>
        <begin position="14"/>
        <end position="247"/>
    </location>
</feature>
<feature type="binding site" evidence="7">
    <location>
        <position position="126"/>
    </location>
    <ligand>
        <name>Zn(2+)</name>
        <dbReference type="ChEBI" id="CHEBI:29105"/>
    </ligand>
</feature>
<dbReference type="GO" id="GO:0004818">
    <property type="term" value="F:glutamate-tRNA ligase activity"/>
    <property type="evidence" value="ECO:0007669"/>
    <property type="project" value="TreeGrafter"/>
</dbReference>
<dbReference type="EC" id="6.1.1.-" evidence="7"/>
<evidence type="ECO:0000256" key="2">
    <source>
        <dbReference type="ARBA" id="ARBA00022723"/>
    </source>
</evidence>
<dbReference type="InterPro" id="IPR022380">
    <property type="entry name" value="Glu-Q_tRNA(Asp)_Synthase"/>
</dbReference>
<evidence type="ECO:0000313" key="11">
    <source>
        <dbReference type="Proteomes" id="UP000286806"/>
    </source>
</evidence>
<evidence type="ECO:0000313" key="10">
    <source>
        <dbReference type="EMBL" id="GCB02348.1"/>
    </source>
</evidence>
<reference evidence="10 11" key="1">
    <citation type="journal article" date="2019" name="Front. Microbiol.">
        <title>Genomes of Neutrophilic Sulfur-Oxidizing Chemolithoautotrophs Representing 9 Proteobacterial Species From 8 Genera.</title>
        <authorList>
            <person name="Watanabe T."/>
            <person name="Kojima H."/>
            <person name="Umezawa K."/>
            <person name="Hori C."/>
            <person name="Takasuka T.E."/>
            <person name="Kato Y."/>
            <person name="Fukui M."/>
        </authorList>
    </citation>
    <scope>NUCLEOTIDE SEQUENCE [LARGE SCALE GENOMIC DNA]</scope>
    <source>
        <strain evidence="10 11">TTN</strain>
    </source>
</reference>
<dbReference type="FunFam" id="3.40.50.620:FF:000093">
    <property type="entry name" value="Glutamyl-Q tRNA(Asp) synthetase"/>
    <property type="match status" value="1"/>
</dbReference>
<evidence type="ECO:0000256" key="5">
    <source>
        <dbReference type="ARBA" id="ARBA00022840"/>
    </source>
</evidence>
<feature type="short sequence motif" description="'HIGH' region" evidence="7">
    <location>
        <begin position="17"/>
        <end position="27"/>
    </location>
</feature>
<feature type="short sequence motif" description="'KMSKS' region" evidence="7">
    <location>
        <begin position="240"/>
        <end position="244"/>
    </location>
</feature>
<feature type="binding site" evidence="7">
    <location>
        <position position="184"/>
    </location>
    <ligand>
        <name>L-glutamate</name>
        <dbReference type="ChEBI" id="CHEBI:29985"/>
    </ligand>
</feature>
<comment type="similarity">
    <text evidence="7">Belongs to the class-I aminoacyl-tRNA synthetase family. GluQ subfamily.</text>
</comment>
<comment type="caution">
    <text evidence="10">The sequence shown here is derived from an EMBL/GenBank/DDBJ whole genome shotgun (WGS) entry which is preliminary data.</text>
</comment>
<feature type="binding site" evidence="7">
    <location>
        <position position="108"/>
    </location>
    <ligand>
        <name>Zn(2+)</name>
        <dbReference type="ChEBI" id="CHEBI:29105"/>
    </ligand>
</feature>
<dbReference type="InterPro" id="IPR000924">
    <property type="entry name" value="Glu/Gln-tRNA-synth"/>
</dbReference>
<dbReference type="GO" id="GO:0008270">
    <property type="term" value="F:zinc ion binding"/>
    <property type="evidence" value="ECO:0007669"/>
    <property type="project" value="UniProtKB-UniRule"/>
</dbReference>
<evidence type="ECO:0000256" key="1">
    <source>
        <dbReference type="ARBA" id="ARBA00022598"/>
    </source>
</evidence>
<dbReference type="InterPro" id="IPR020058">
    <property type="entry name" value="Glu/Gln-tRNA-synth_Ib_cat-dom"/>
</dbReference>
<proteinExistence type="inferred from homology"/>
<sequence length="305" mass="33566">MARMAHAKSPYIGRFAPSPTGPLHFGSLVAALGSYLQARTNHGQWHLRMEDLDTPRCMPGMADNILHTLERFGFEWDGAVVYQSQRLPAYRAALDQLQAAGMVYGCACTRREIADSSLHGIEDTVYPGTCRDGVPPGRTVRAQRVRTDTTPICFDDLLQGRICQRLQDDLGDFVVLRADGIFAYQLAVVVDDAQLGVTEVVRGADLLASTPRQIYLQNLLHLPTPCYVHLPVAVNAIGQKLSKQTNAAALNPLNPLPELCRAMEFLSHPVPDEVGTLDEFWGWAGFAWSPQQRLRTGSETGSKVV</sequence>
<evidence type="ECO:0000256" key="7">
    <source>
        <dbReference type="HAMAP-Rule" id="MF_01428"/>
    </source>
</evidence>
<dbReference type="InterPro" id="IPR014729">
    <property type="entry name" value="Rossmann-like_a/b/a_fold"/>
</dbReference>
<feature type="binding site" evidence="7">
    <location>
        <position position="202"/>
    </location>
    <ligand>
        <name>L-glutamate</name>
        <dbReference type="ChEBI" id="CHEBI:29985"/>
    </ligand>
</feature>
<feature type="binding site" evidence="7">
    <location>
        <position position="130"/>
    </location>
    <ligand>
        <name>Zn(2+)</name>
        <dbReference type="ChEBI" id="CHEBI:29105"/>
    </ligand>
</feature>
<dbReference type="GO" id="GO:0006400">
    <property type="term" value="P:tRNA modification"/>
    <property type="evidence" value="ECO:0007669"/>
    <property type="project" value="InterPro"/>
</dbReference>
<feature type="binding site" evidence="7">
    <location>
        <position position="106"/>
    </location>
    <ligand>
        <name>Zn(2+)</name>
        <dbReference type="ChEBI" id="CHEBI:29105"/>
    </ligand>
</feature>
<evidence type="ECO:0000256" key="6">
    <source>
        <dbReference type="ARBA" id="ARBA00023146"/>
    </source>
</evidence>
<evidence type="ECO:0000256" key="4">
    <source>
        <dbReference type="ARBA" id="ARBA00022833"/>
    </source>
</evidence>
<protein>
    <recommendedName>
        <fullName evidence="7">Glutamyl-Q tRNA(Asp) synthetase</fullName>
        <shortName evidence="7">Glu-Q-RSs</shortName>
        <ecNumber evidence="7">6.1.1.-</ecNumber>
    </recommendedName>
</protein>
<dbReference type="EMBL" id="BGOW01000050">
    <property type="protein sequence ID" value="GCB02348.1"/>
    <property type="molecule type" value="Genomic_DNA"/>
</dbReference>
<dbReference type="GO" id="GO:0005524">
    <property type="term" value="F:ATP binding"/>
    <property type="evidence" value="ECO:0007669"/>
    <property type="project" value="UniProtKB-KW"/>
</dbReference>
<comment type="cofactor">
    <cofactor evidence="7">
        <name>Zn(2+)</name>
        <dbReference type="ChEBI" id="CHEBI:29105"/>
    </cofactor>
    <text evidence="7">Binds 1 zinc ion per subunit.</text>
</comment>
<keyword evidence="2 7" id="KW-0479">Metal-binding</keyword>
<comment type="function">
    <text evidence="7">Catalyzes the tRNA-independent activation of glutamate in presence of ATP and the subsequent transfer of glutamate onto a tRNA(Asp). Glutamate is transferred on the 2-amino-5-(4,5-dihydroxy-2-cyclopenten-1-yl) moiety of the queuosine in the wobble position of the QUC anticodon.</text>
</comment>
<accession>A0A401K0B3</accession>
<keyword evidence="3 7" id="KW-0547">Nucleotide-binding</keyword>
<dbReference type="InterPro" id="IPR049940">
    <property type="entry name" value="GluQ/Sye"/>
</dbReference>
<feature type="binding site" evidence="7">
    <location>
        <begin position="14"/>
        <end position="18"/>
    </location>
    <ligand>
        <name>L-glutamate</name>
        <dbReference type="ChEBI" id="CHEBI:29985"/>
    </ligand>
</feature>
<dbReference type="NCBIfam" id="NF004313">
    <property type="entry name" value="PRK05710.1-2"/>
    <property type="match status" value="1"/>
</dbReference>
<evidence type="ECO:0000256" key="3">
    <source>
        <dbReference type="ARBA" id="ARBA00022741"/>
    </source>
</evidence>
<organism evidence="10 11">
    <name type="scientific">Sulfuriferula multivorans</name>
    <dbReference type="NCBI Taxonomy" id="1559896"/>
    <lineage>
        <taxon>Bacteria</taxon>
        <taxon>Pseudomonadati</taxon>
        <taxon>Pseudomonadota</taxon>
        <taxon>Betaproteobacteria</taxon>
        <taxon>Nitrosomonadales</taxon>
        <taxon>Sulfuricellaceae</taxon>
        <taxon>Sulfuriferula</taxon>
    </lineage>
</organism>
<keyword evidence="1 7" id="KW-0436">Ligase</keyword>
<dbReference type="SUPFAM" id="SSF52374">
    <property type="entry name" value="Nucleotidylyl transferase"/>
    <property type="match status" value="1"/>
</dbReference>